<sequence>MNRIEPEDHAPEVREPAGYRHADADIARELRECLADDVGLDSHGIEVAVRNGEVTLSGTVRHCADMQRAEAHACAMPGVLQVRNNLQSKEPLPSPAPDEQAGAAAKMGKPGYER</sequence>
<dbReference type="PROSITE" id="PS50914">
    <property type="entry name" value="BON"/>
    <property type="match status" value="1"/>
</dbReference>
<dbReference type="Gene3D" id="3.30.1340.30">
    <property type="match status" value="1"/>
</dbReference>
<evidence type="ECO:0000313" key="3">
    <source>
        <dbReference type="EMBL" id="GEP56013.1"/>
    </source>
</evidence>
<feature type="region of interest" description="Disordered" evidence="1">
    <location>
        <begin position="1"/>
        <end position="20"/>
    </location>
</feature>
<dbReference type="InterPro" id="IPR007055">
    <property type="entry name" value="BON_dom"/>
</dbReference>
<gene>
    <name evidence="3" type="ORF">RSO01_31790</name>
</gene>
<reference evidence="3 4" key="1">
    <citation type="submission" date="2019-07" db="EMBL/GenBank/DDBJ databases">
        <title>Whole genome shotgun sequence of Reyranella soli NBRC 108950.</title>
        <authorList>
            <person name="Hosoyama A."/>
            <person name="Uohara A."/>
            <person name="Ohji S."/>
            <person name="Ichikawa N."/>
        </authorList>
    </citation>
    <scope>NUCLEOTIDE SEQUENCE [LARGE SCALE GENOMIC DNA]</scope>
    <source>
        <strain evidence="3 4">NBRC 108950</strain>
    </source>
</reference>
<dbReference type="Proteomes" id="UP000321058">
    <property type="component" value="Unassembled WGS sequence"/>
</dbReference>
<comment type="caution">
    <text evidence="3">The sequence shown here is derived from an EMBL/GenBank/DDBJ whole genome shotgun (WGS) entry which is preliminary data.</text>
</comment>
<dbReference type="RefSeq" id="WP_147150094.1">
    <property type="nucleotide sequence ID" value="NZ_BKAJ01000052.1"/>
</dbReference>
<feature type="domain" description="BON" evidence="2">
    <location>
        <begin position="22"/>
        <end position="90"/>
    </location>
</feature>
<evidence type="ECO:0000259" key="2">
    <source>
        <dbReference type="PROSITE" id="PS50914"/>
    </source>
</evidence>
<proteinExistence type="predicted"/>
<dbReference type="Pfam" id="PF04972">
    <property type="entry name" value="BON"/>
    <property type="match status" value="1"/>
</dbReference>
<evidence type="ECO:0000256" key="1">
    <source>
        <dbReference type="SAM" id="MobiDB-lite"/>
    </source>
</evidence>
<feature type="region of interest" description="Disordered" evidence="1">
    <location>
        <begin position="87"/>
        <end position="114"/>
    </location>
</feature>
<accession>A0A512NAM1</accession>
<organism evidence="3 4">
    <name type="scientific">Reyranella soli</name>
    <dbReference type="NCBI Taxonomy" id="1230389"/>
    <lineage>
        <taxon>Bacteria</taxon>
        <taxon>Pseudomonadati</taxon>
        <taxon>Pseudomonadota</taxon>
        <taxon>Alphaproteobacteria</taxon>
        <taxon>Hyphomicrobiales</taxon>
        <taxon>Reyranellaceae</taxon>
        <taxon>Reyranella</taxon>
    </lineage>
</organism>
<evidence type="ECO:0000313" key="4">
    <source>
        <dbReference type="Proteomes" id="UP000321058"/>
    </source>
</evidence>
<name>A0A512NAM1_9HYPH</name>
<dbReference type="PANTHER" id="PTHR34606:SF15">
    <property type="entry name" value="BON DOMAIN-CONTAINING PROTEIN"/>
    <property type="match status" value="1"/>
</dbReference>
<dbReference type="AlphaFoldDB" id="A0A512NAM1"/>
<protein>
    <recommendedName>
        <fullName evidence="2">BON domain-containing protein</fullName>
    </recommendedName>
</protein>
<dbReference type="InterPro" id="IPR051686">
    <property type="entry name" value="Lipoprotein_DolP"/>
</dbReference>
<dbReference type="PANTHER" id="PTHR34606">
    <property type="entry name" value="BON DOMAIN-CONTAINING PROTEIN"/>
    <property type="match status" value="1"/>
</dbReference>
<dbReference type="OrthoDB" id="680465at2"/>
<dbReference type="EMBL" id="BKAJ01000052">
    <property type="protein sequence ID" value="GEP56013.1"/>
    <property type="molecule type" value="Genomic_DNA"/>
</dbReference>
<keyword evidence="4" id="KW-1185">Reference proteome</keyword>